<dbReference type="AlphaFoldDB" id="A0A1V1NZF1"/>
<proteinExistence type="predicted"/>
<evidence type="ECO:0000313" key="2">
    <source>
        <dbReference type="EMBL" id="ETR67875.1"/>
    </source>
</evidence>
<dbReference type="InterPro" id="IPR012547">
    <property type="entry name" value="PDDEXK_9"/>
</dbReference>
<name>A0A1V1NZF1_9BACT</name>
<comment type="caution">
    <text evidence="2">The sequence shown here is derived from an EMBL/GenBank/DDBJ whole genome shotgun (WGS) entry which is preliminary data.</text>
</comment>
<protein>
    <submittedName>
        <fullName evidence="2">AAA-ATPase</fullName>
    </submittedName>
</protein>
<accession>A0A1V1NZF1</accession>
<feature type="domain" description="AAA-ATPase-like" evidence="1">
    <location>
        <begin position="7"/>
        <end position="229"/>
    </location>
</feature>
<dbReference type="Pfam" id="PF09820">
    <property type="entry name" value="AAA-ATPase_like"/>
    <property type="match status" value="1"/>
</dbReference>
<dbReference type="PANTHER" id="PTHR34825">
    <property type="entry name" value="CONSERVED PROTEIN, WITH A WEAK D-GALACTARATE DEHYDRATASE/ALTRONATE HYDROLASE DOMAIN"/>
    <property type="match status" value="1"/>
</dbReference>
<gene>
    <name evidence="2" type="ORF">OMM_11120</name>
</gene>
<reference evidence="3" key="1">
    <citation type="submission" date="2012-11" db="EMBL/GenBank/DDBJ databases">
        <authorList>
            <person name="Lucero-Rivera Y.E."/>
            <person name="Tovar-Ramirez D."/>
        </authorList>
    </citation>
    <scope>NUCLEOTIDE SEQUENCE [LARGE SCALE GENOMIC DNA]</scope>
    <source>
        <strain evidence="3">Araruama</strain>
    </source>
</reference>
<dbReference type="EMBL" id="ATBP01001176">
    <property type="protein sequence ID" value="ETR67875.1"/>
    <property type="molecule type" value="Genomic_DNA"/>
</dbReference>
<dbReference type="Proteomes" id="UP000189670">
    <property type="component" value="Unassembled WGS sequence"/>
</dbReference>
<dbReference type="InterPro" id="IPR018631">
    <property type="entry name" value="AAA-ATPase-like_dom"/>
</dbReference>
<evidence type="ECO:0000313" key="3">
    <source>
        <dbReference type="Proteomes" id="UP000189670"/>
    </source>
</evidence>
<evidence type="ECO:0000259" key="1">
    <source>
        <dbReference type="Pfam" id="PF09820"/>
    </source>
</evidence>
<dbReference type="Pfam" id="PF08011">
    <property type="entry name" value="PDDEXK_9"/>
    <property type="match status" value="1"/>
</dbReference>
<feature type="non-terminal residue" evidence="2">
    <location>
        <position position="555"/>
    </location>
</feature>
<organism evidence="2 3">
    <name type="scientific">Candidatus Magnetoglobus multicellularis str. Araruama</name>
    <dbReference type="NCBI Taxonomy" id="890399"/>
    <lineage>
        <taxon>Bacteria</taxon>
        <taxon>Pseudomonadati</taxon>
        <taxon>Thermodesulfobacteriota</taxon>
        <taxon>Desulfobacteria</taxon>
        <taxon>Desulfobacterales</taxon>
        <taxon>Desulfobacteraceae</taxon>
        <taxon>Candidatus Magnetoglobus</taxon>
    </lineage>
</organism>
<sequence>MQTKKIPYGDADFGKIIQNNMLYVDKTKYIHTLEDLSNYIFLIRPRRFGKSLWINLLQYYYDCNRKDQFDALFKDTFIGKNPTPNSNKYMTLAFNFAMVDPNFDRVQEAFQRYIDRIVNDFLERYTQYLDSNKISEIQSYISIDQKLQELFLYCARHKLKVYMFIDEYDNFTNTILTTSGKEKYLNLTQGEGAFRYFFNLLKGLTSMPDSGLDKLFITGVSPVTMDDVTSGFNIGSNVSLDTDMNEFMGFTESETNDILQYYHAAGRLKLSPDFCMEIMKDWYNNYRFAKNAEKVLFNSDMVLYFVQEAIKENAFPENLIDQNVKIDYKKLRYLMKVDKRFNRLKRIIEDQGIISNLQYSFPVEELAKQENFISLLYYFGLLTIKAKKHGRYDLKIPNLTILNLMYGYIRSGFDDADIFKIDLWELSDLITQMAFQGDWKPFFEFLAEQIEKQTAIRDYLNGEKVIQGFLLAYLNVADFYITQSESEMNKGYSDIYMEPFLSKYPDLEYSYLIELKYLTRSEYCEDKLQEKIKDAQEQLDQYAVSDRVKCSIGST</sequence>
<dbReference type="PANTHER" id="PTHR34825:SF2">
    <property type="entry name" value="AAA-ATPASE-LIKE DOMAIN-CONTAINING PROTEIN"/>
    <property type="match status" value="1"/>
</dbReference>